<dbReference type="Pfam" id="PF00048">
    <property type="entry name" value="IL8"/>
    <property type="match status" value="1"/>
</dbReference>
<evidence type="ECO:0000259" key="4">
    <source>
        <dbReference type="SMART" id="SM00199"/>
    </source>
</evidence>
<dbReference type="GO" id="GO:0008009">
    <property type="term" value="F:chemokine activity"/>
    <property type="evidence" value="ECO:0007669"/>
    <property type="project" value="InterPro"/>
</dbReference>
<keyword evidence="6" id="KW-1185">Reference proteome</keyword>
<feature type="compositionally biased region" description="Low complexity" evidence="2">
    <location>
        <begin position="101"/>
        <end position="120"/>
    </location>
</feature>
<dbReference type="InterPro" id="IPR036048">
    <property type="entry name" value="Interleukin_8-like_sf"/>
</dbReference>
<dbReference type="InterPro" id="IPR039809">
    <property type="entry name" value="Chemokine_b/g/d"/>
</dbReference>
<feature type="compositionally biased region" description="Polar residues" evidence="2">
    <location>
        <begin position="136"/>
        <end position="152"/>
    </location>
</feature>
<organism evidence="5 6">
    <name type="scientific">Maylandia zebra</name>
    <name type="common">zebra mbuna</name>
    <dbReference type="NCBI Taxonomy" id="106582"/>
    <lineage>
        <taxon>Eukaryota</taxon>
        <taxon>Metazoa</taxon>
        <taxon>Chordata</taxon>
        <taxon>Craniata</taxon>
        <taxon>Vertebrata</taxon>
        <taxon>Euteleostomi</taxon>
        <taxon>Actinopterygii</taxon>
        <taxon>Neopterygii</taxon>
        <taxon>Teleostei</taxon>
        <taxon>Neoteleostei</taxon>
        <taxon>Acanthomorphata</taxon>
        <taxon>Ovalentaria</taxon>
        <taxon>Cichlomorphae</taxon>
        <taxon>Cichliformes</taxon>
        <taxon>Cichlidae</taxon>
        <taxon>African cichlids</taxon>
        <taxon>Pseudocrenilabrinae</taxon>
        <taxon>Haplochromini</taxon>
        <taxon>Maylandia</taxon>
        <taxon>Maylandia zebra complex</taxon>
    </lineage>
</organism>
<feature type="region of interest" description="Disordered" evidence="2">
    <location>
        <begin position="83"/>
        <end position="152"/>
    </location>
</feature>
<feature type="domain" description="Chemokine interleukin-8-like" evidence="4">
    <location>
        <begin position="27"/>
        <end position="86"/>
    </location>
</feature>
<name>A0A3P9ASX1_9CICH</name>
<dbReference type="PANTHER" id="PTHR12015">
    <property type="entry name" value="SMALL INDUCIBLE CYTOKINE A"/>
    <property type="match status" value="1"/>
</dbReference>
<dbReference type="Proteomes" id="UP000265160">
    <property type="component" value="LG18"/>
</dbReference>
<accession>A0A3P9ASX1</accession>
<evidence type="ECO:0000256" key="2">
    <source>
        <dbReference type="SAM" id="MobiDB-lite"/>
    </source>
</evidence>
<dbReference type="RefSeq" id="XP_004542515.2">
    <property type="nucleotide sequence ID" value="XM_004542458.2"/>
</dbReference>
<dbReference type="InterPro" id="IPR001811">
    <property type="entry name" value="Chemokine_IL8-like_dom"/>
</dbReference>
<keyword evidence="3" id="KW-0732">Signal</keyword>
<feature type="chain" id="PRO_5018182819" evidence="3">
    <location>
        <begin position="23"/>
        <end position="152"/>
    </location>
</feature>
<dbReference type="SUPFAM" id="SSF54117">
    <property type="entry name" value="Interleukin 8-like chemokines"/>
    <property type="match status" value="1"/>
</dbReference>
<reference evidence="5" key="2">
    <citation type="submission" date="2025-08" db="UniProtKB">
        <authorList>
            <consortium name="Ensembl"/>
        </authorList>
    </citation>
    <scope>IDENTIFICATION</scope>
</reference>
<reference evidence="5 6" key="1">
    <citation type="journal article" date="2014" name="Nature">
        <title>The genomic substrate for adaptive radiation in African cichlid fish.</title>
        <authorList>
            <person name="Brawand D."/>
            <person name="Wagner C.E."/>
            <person name="Li Y.I."/>
            <person name="Malinsky M."/>
            <person name="Keller I."/>
            <person name="Fan S."/>
            <person name="Simakov O."/>
            <person name="Ng A.Y."/>
            <person name="Lim Z.W."/>
            <person name="Bezault E."/>
            <person name="Turner-Maier J."/>
            <person name="Johnson J."/>
            <person name="Alcazar R."/>
            <person name="Noh H.J."/>
            <person name="Russell P."/>
            <person name="Aken B."/>
            <person name="Alfoldi J."/>
            <person name="Amemiya C."/>
            <person name="Azzouzi N."/>
            <person name="Baroiller J.F."/>
            <person name="Barloy-Hubler F."/>
            <person name="Berlin A."/>
            <person name="Bloomquist R."/>
            <person name="Carleton K.L."/>
            <person name="Conte M.A."/>
            <person name="D'Cotta H."/>
            <person name="Eshel O."/>
            <person name="Gaffney L."/>
            <person name="Galibert F."/>
            <person name="Gante H.F."/>
            <person name="Gnerre S."/>
            <person name="Greuter L."/>
            <person name="Guyon R."/>
            <person name="Haddad N.S."/>
            <person name="Haerty W."/>
            <person name="Harris R.M."/>
            <person name="Hofmann H.A."/>
            <person name="Hourlier T."/>
            <person name="Hulata G."/>
            <person name="Jaffe D.B."/>
            <person name="Lara M."/>
            <person name="Lee A.P."/>
            <person name="MacCallum I."/>
            <person name="Mwaiko S."/>
            <person name="Nikaido M."/>
            <person name="Nishihara H."/>
            <person name="Ozouf-Costaz C."/>
            <person name="Penman D.J."/>
            <person name="Przybylski D."/>
            <person name="Rakotomanga M."/>
            <person name="Renn S.C.P."/>
            <person name="Ribeiro F.J."/>
            <person name="Ron M."/>
            <person name="Salzburger W."/>
            <person name="Sanchez-Pulido L."/>
            <person name="Santos M.E."/>
            <person name="Searle S."/>
            <person name="Sharpe T."/>
            <person name="Swofford R."/>
            <person name="Tan F.J."/>
            <person name="Williams L."/>
            <person name="Young S."/>
            <person name="Yin S."/>
            <person name="Okada N."/>
            <person name="Kocher T.D."/>
            <person name="Miska E.A."/>
            <person name="Lander E.S."/>
            <person name="Venkatesh B."/>
            <person name="Fernald R.D."/>
            <person name="Meyer A."/>
            <person name="Ponting C.P."/>
            <person name="Streelman J.T."/>
            <person name="Lindblad-Toh K."/>
            <person name="Seehausen O."/>
            <person name="Di Palma F."/>
        </authorList>
    </citation>
    <scope>NUCLEOTIDE SEQUENCE</scope>
</reference>
<evidence type="ECO:0000256" key="1">
    <source>
        <dbReference type="ARBA" id="ARBA00022514"/>
    </source>
</evidence>
<evidence type="ECO:0000256" key="3">
    <source>
        <dbReference type="SAM" id="SignalP"/>
    </source>
</evidence>
<dbReference type="CDD" id="cd00272">
    <property type="entry name" value="Chemokine_CC"/>
    <property type="match status" value="1"/>
</dbReference>
<evidence type="ECO:0000313" key="5">
    <source>
        <dbReference type="Ensembl" id="ENSMZEP00005000492.1"/>
    </source>
</evidence>
<dbReference type="GeneTree" id="ENSGT00940000175314"/>
<reference evidence="5" key="3">
    <citation type="submission" date="2025-09" db="UniProtKB">
        <authorList>
            <consortium name="Ensembl"/>
        </authorList>
    </citation>
    <scope>IDENTIFICATION</scope>
</reference>
<dbReference type="GO" id="GO:0005615">
    <property type="term" value="C:extracellular space"/>
    <property type="evidence" value="ECO:0007669"/>
    <property type="project" value="UniProtKB-KW"/>
</dbReference>
<proteinExistence type="predicted"/>
<dbReference type="KEGG" id="mze:101473177"/>
<protein>
    <submittedName>
        <fullName evidence="5">C-C motif chemokine 2</fullName>
    </submittedName>
</protein>
<feature type="signal peptide" evidence="3">
    <location>
        <begin position="1"/>
        <end position="22"/>
    </location>
</feature>
<dbReference type="SMART" id="SM00199">
    <property type="entry name" value="SCY"/>
    <property type="match status" value="1"/>
</dbReference>
<keyword evidence="1" id="KW-0202">Cytokine</keyword>
<dbReference type="AlphaFoldDB" id="A0A3P9ASX1"/>
<dbReference type="PANTHER" id="PTHR12015:SF177">
    <property type="entry name" value="CHEMOKINE INTERLEUKIN-8-LIKE DOMAIN-CONTAINING PROTEIN"/>
    <property type="match status" value="1"/>
</dbReference>
<evidence type="ECO:0000313" key="6">
    <source>
        <dbReference type="Proteomes" id="UP000265160"/>
    </source>
</evidence>
<sequence>MQPSLVLAAFLCFTTWMSSVRTTPISIRSCCVVWSKTRVSLDRIVNYSIQTEDTCRIKAVQLQTVLGKTICAKPGADWTRKAIEKVDRENSQKGFTSDMIPTGSTPATSTPATSTAPPTSEEIPQKNVTLGEDTQDGGTRSSENVSEKSPPN</sequence>
<dbReference type="GO" id="GO:0006955">
    <property type="term" value="P:immune response"/>
    <property type="evidence" value="ECO:0007669"/>
    <property type="project" value="InterPro"/>
</dbReference>
<dbReference type="Ensembl" id="ENSMZET00005000557.1">
    <property type="protein sequence ID" value="ENSMZEP00005000492.1"/>
    <property type="gene ID" value="ENSMZEG00005000472.1"/>
</dbReference>
<dbReference type="Gene3D" id="2.40.50.40">
    <property type="match status" value="1"/>
</dbReference>